<dbReference type="RefSeq" id="WP_008752054.1">
    <property type="nucleotide sequence ID" value="NZ_GL622296.1"/>
</dbReference>
<dbReference type="InterPro" id="IPR036390">
    <property type="entry name" value="WH_DNA-bd_sf"/>
</dbReference>
<dbReference type="Proteomes" id="UP000003434">
    <property type="component" value="Unassembled WGS sequence"/>
</dbReference>
<dbReference type="Gene3D" id="1.10.10.10">
    <property type="entry name" value="Winged helix-like DNA-binding domain superfamily/Winged helix DNA-binding domain"/>
    <property type="match status" value="1"/>
</dbReference>
<dbReference type="CDD" id="cd05466">
    <property type="entry name" value="PBP2_LTTR_substrate"/>
    <property type="match status" value="1"/>
</dbReference>
<gene>
    <name evidence="6" type="ORF">HMPREF0381_2290</name>
</gene>
<dbReference type="InterPro" id="IPR000847">
    <property type="entry name" value="LysR_HTH_N"/>
</dbReference>
<dbReference type="InterPro" id="IPR050950">
    <property type="entry name" value="HTH-type_LysR_regulators"/>
</dbReference>
<dbReference type="PANTHER" id="PTHR30419:SF28">
    <property type="entry name" value="HTH-TYPE TRANSCRIPTIONAL REGULATOR BSDA"/>
    <property type="match status" value="1"/>
</dbReference>
<evidence type="ECO:0000256" key="1">
    <source>
        <dbReference type="ARBA" id="ARBA00009437"/>
    </source>
</evidence>
<dbReference type="Pfam" id="PF03466">
    <property type="entry name" value="LysR_substrate"/>
    <property type="match status" value="1"/>
</dbReference>
<keyword evidence="4" id="KW-0804">Transcription</keyword>
<protein>
    <submittedName>
        <fullName evidence="6">LysR substrate binding domain protein</fullName>
    </submittedName>
</protein>
<dbReference type="InterPro" id="IPR005119">
    <property type="entry name" value="LysR_subst-bd"/>
</dbReference>
<dbReference type="HOGENOM" id="CLU_039613_6_2_9"/>
<dbReference type="InterPro" id="IPR036388">
    <property type="entry name" value="WH-like_DNA-bd_sf"/>
</dbReference>
<evidence type="ECO:0000256" key="2">
    <source>
        <dbReference type="ARBA" id="ARBA00023015"/>
    </source>
</evidence>
<organism evidence="6 7">
    <name type="scientific">Lachnoanaerobaculum saburreum DSM 3986</name>
    <dbReference type="NCBI Taxonomy" id="887325"/>
    <lineage>
        <taxon>Bacteria</taxon>
        <taxon>Bacillati</taxon>
        <taxon>Bacillota</taxon>
        <taxon>Clostridia</taxon>
        <taxon>Lachnospirales</taxon>
        <taxon>Lachnospiraceae</taxon>
        <taxon>Lachnoanaerobaculum</taxon>
    </lineage>
</organism>
<evidence type="ECO:0000256" key="4">
    <source>
        <dbReference type="ARBA" id="ARBA00023163"/>
    </source>
</evidence>
<keyword evidence="3" id="KW-0238">DNA-binding</keyword>
<sequence>MDLKQLEYIIAIDKERNISKAANRLFITQSALNQQLLKIENELGTKLFDRRHPFMVPTLSGKIYINTAKRMIEMKEDTYKIIRDIANEDYGEISLTYTPEQGATLFANIYPYFHAKYPNITFKITETRVKAMEQLLLNREVDIALSIYSEDIGLKDSLEFIDLHTEQILVGVPSSNPVLKTINAVSDNKYPQIDLNSLAEENFVLMSTNTLIRDIIDLCFKEASFTPKVLFVTSSTPTVLNMVKQQICLGFIPESYINNTNDIIFFSLSPARYWTRCISYLKGGYLTKSEKYLIELCKLYYSGELSQYALIDK</sequence>
<dbReference type="GO" id="GO:0003677">
    <property type="term" value="F:DNA binding"/>
    <property type="evidence" value="ECO:0007669"/>
    <property type="project" value="UniProtKB-KW"/>
</dbReference>
<evidence type="ECO:0000256" key="3">
    <source>
        <dbReference type="ARBA" id="ARBA00023125"/>
    </source>
</evidence>
<dbReference type="PROSITE" id="PS50931">
    <property type="entry name" value="HTH_LYSR"/>
    <property type="match status" value="1"/>
</dbReference>
<dbReference type="GO" id="GO:0003700">
    <property type="term" value="F:DNA-binding transcription factor activity"/>
    <property type="evidence" value="ECO:0007669"/>
    <property type="project" value="InterPro"/>
</dbReference>
<dbReference type="EMBL" id="AEPW01000088">
    <property type="protein sequence ID" value="EFU75817.1"/>
    <property type="molecule type" value="Genomic_DNA"/>
</dbReference>
<dbReference type="eggNOG" id="COG0583">
    <property type="taxonomic scope" value="Bacteria"/>
</dbReference>
<dbReference type="Pfam" id="PF00126">
    <property type="entry name" value="HTH_1"/>
    <property type="match status" value="1"/>
</dbReference>
<dbReference type="GO" id="GO:0005829">
    <property type="term" value="C:cytosol"/>
    <property type="evidence" value="ECO:0007669"/>
    <property type="project" value="TreeGrafter"/>
</dbReference>
<comment type="caution">
    <text evidence="6">The sequence shown here is derived from an EMBL/GenBank/DDBJ whole genome shotgun (WGS) entry which is preliminary data.</text>
</comment>
<evidence type="ECO:0000313" key="7">
    <source>
        <dbReference type="Proteomes" id="UP000003434"/>
    </source>
</evidence>
<evidence type="ECO:0000313" key="6">
    <source>
        <dbReference type="EMBL" id="EFU75817.1"/>
    </source>
</evidence>
<accession>E6LQQ5</accession>
<dbReference type="Gene3D" id="3.40.190.290">
    <property type="match status" value="1"/>
</dbReference>
<proteinExistence type="inferred from homology"/>
<keyword evidence="2" id="KW-0805">Transcription regulation</keyword>
<reference evidence="6 7" key="1">
    <citation type="submission" date="2010-12" db="EMBL/GenBank/DDBJ databases">
        <authorList>
            <person name="Muzny D."/>
            <person name="Qin X."/>
            <person name="Deng J."/>
            <person name="Jiang H."/>
            <person name="Liu Y."/>
            <person name="Qu J."/>
            <person name="Song X.-Z."/>
            <person name="Zhang L."/>
            <person name="Thornton R."/>
            <person name="Coyle M."/>
            <person name="Francisco L."/>
            <person name="Jackson L."/>
            <person name="Javaid M."/>
            <person name="Korchina V."/>
            <person name="Kovar C."/>
            <person name="Mata R."/>
            <person name="Mathew T."/>
            <person name="Ngo R."/>
            <person name="Nguyen L."/>
            <person name="Nguyen N."/>
            <person name="Okwuonu G."/>
            <person name="Ongeri F."/>
            <person name="Pham C."/>
            <person name="Simmons D."/>
            <person name="Wilczek-Boney K."/>
            <person name="Hale W."/>
            <person name="Jakkamsetti A."/>
            <person name="Pham P."/>
            <person name="Ruth R."/>
            <person name="San Lucas F."/>
            <person name="Warren J."/>
            <person name="Zhang J."/>
            <person name="Zhao Z."/>
            <person name="Zhou C."/>
            <person name="Zhu D."/>
            <person name="Lee S."/>
            <person name="Bess C."/>
            <person name="Blankenburg K."/>
            <person name="Forbes L."/>
            <person name="Fu Q."/>
            <person name="Gubbala S."/>
            <person name="Hirani K."/>
            <person name="Jayaseelan J.C."/>
            <person name="Lara F."/>
            <person name="Munidasa M."/>
            <person name="Palculict T."/>
            <person name="Patil S."/>
            <person name="Pu L.-L."/>
            <person name="Saada N."/>
            <person name="Tang L."/>
            <person name="Weissenberger G."/>
            <person name="Zhu Y."/>
            <person name="Hemphill L."/>
            <person name="Shang Y."/>
            <person name="Youmans B."/>
            <person name="Ayvaz T."/>
            <person name="Ross M."/>
            <person name="Santibanez J."/>
            <person name="Aqrawi P."/>
            <person name="Gross S."/>
            <person name="Joshi V."/>
            <person name="Fowler G."/>
            <person name="Nazareth L."/>
            <person name="Reid J."/>
            <person name="Worley K."/>
            <person name="Petrosino J."/>
            <person name="Highlander S."/>
            <person name="Gibbs R."/>
        </authorList>
    </citation>
    <scope>NUCLEOTIDE SEQUENCE [LARGE SCALE GENOMIC DNA]</scope>
    <source>
        <strain evidence="6 7">DSM 3986</strain>
    </source>
</reference>
<evidence type="ECO:0000259" key="5">
    <source>
        <dbReference type="PROSITE" id="PS50931"/>
    </source>
</evidence>
<dbReference type="PRINTS" id="PR00039">
    <property type="entry name" value="HTHLYSR"/>
</dbReference>
<dbReference type="SUPFAM" id="SSF46785">
    <property type="entry name" value="Winged helix' DNA-binding domain"/>
    <property type="match status" value="1"/>
</dbReference>
<dbReference type="PANTHER" id="PTHR30419">
    <property type="entry name" value="HTH-TYPE TRANSCRIPTIONAL REGULATOR YBHD"/>
    <property type="match status" value="1"/>
</dbReference>
<name>E6LQQ5_9FIRM</name>
<feature type="domain" description="HTH lysR-type" evidence="5">
    <location>
        <begin position="1"/>
        <end position="58"/>
    </location>
</feature>
<dbReference type="SUPFAM" id="SSF53850">
    <property type="entry name" value="Periplasmic binding protein-like II"/>
    <property type="match status" value="1"/>
</dbReference>
<dbReference type="AlphaFoldDB" id="E6LQQ5"/>
<comment type="similarity">
    <text evidence="1">Belongs to the LysR transcriptional regulatory family.</text>
</comment>